<gene>
    <name evidence="1" type="ORF">SAMN05428998_101680</name>
</gene>
<sequence length="210" mass="22799">MSDRLSVLWTIVPLIAPQPWLPCSRCGEVTAFRSSGRFRINANGRRVDAWLVYRCTRCQKSWNRPVLERRPVASLDPGLLRALTANDPAEARAVAFDLDGLRRRAERVELCSEVAITRRPRSGVAASAAILAIELVAPLPLGLRLDRLLAEGLGVPRGRVAALHDAGRLLLEPAGKRGLRRPLRDRQGVTLDLAAEPDGAEIARAAAGAA</sequence>
<evidence type="ECO:0000313" key="1">
    <source>
        <dbReference type="EMBL" id="SME94446.1"/>
    </source>
</evidence>
<dbReference type="Pfam" id="PF06353">
    <property type="entry name" value="DUF1062"/>
    <property type="match status" value="1"/>
</dbReference>
<organism evidence="1 2">
    <name type="scientific">Tistlia consotensis USBA 355</name>
    <dbReference type="NCBI Taxonomy" id="560819"/>
    <lineage>
        <taxon>Bacteria</taxon>
        <taxon>Pseudomonadati</taxon>
        <taxon>Pseudomonadota</taxon>
        <taxon>Alphaproteobacteria</taxon>
        <taxon>Rhodospirillales</taxon>
        <taxon>Rhodovibrionaceae</taxon>
        <taxon>Tistlia</taxon>
    </lineage>
</organism>
<dbReference type="RefSeq" id="WP_085120995.1">
    <property type="nucleotide sequence ID" value="NZ_FWZX01000001.1"/>
</dbReference>
<dbReference type="InterPro" id="IPR009412">
    <property type="entry name" value="DUF1062"/>
</dbReference>
<proteinExistence type="predicted"/>
<dbReference type="Proteomes" id="UP000192917">
    <property type="component" value="Unassembled WGS sequence"/>
</dbReference>
<dbReference type="AlphaFoldDB" id="A0A1Y6B7M3"/>
<evidence type="ECO:0008006" key="3">
    <source>
        <dbReference type="Google" id="ProtNLM"/>
    </source>
</evidence>
<reference evidence="1 2" key="1">
    <citation type="submission" date="2017-04" db="EMBL/GenBank/DDBJ databases">
        <authorList>
            <person name="Afonso C.L."/>
            <person name="Miller P.J."/>
            <person name="Scott M.A."/>
            <person name="Spackman E."/>
            <person name="Goraichik I."/>
            <person name="Dimitrov K.M."/>
            <person name="Suarez D.L."/>
            <person name="Swayne D.E."/>
        </authorList>
    </citation>
    <scope>NUCLEOTIDE SEQUENCE [LARGE SCALE GENOMIC DNA]</scope>
    <source>
        <strain evidence="1 2">USBA 355</strain>
    </source>
</reference>
<dbReference type="STRING" id="560819.SAMN05428998_101680"/>
<evidence type="ECO:0000313" key="2">
    <source>
        <dbReference type="Proteomes" id="UP000192917"/>
    </source>
</evidence>
<name>A0A1Y6B7M3_9PROT</name>
<protein>
    <recommendedName>
        <fullName evidence="3">DUF1062 domain-containing protein</fullName>
    </recommendedName>
</protein>
<dbReference type="EMBL" id="FWZX01000001">
    <property type="protein sequence ID" value="SME94446.1"/>
    <property type="molecule type" value="Genomic_DNA"/>
</dbReference>
<accession>A0A1Y6B7M3</accession>
<keyword evidence="2" id="KW-1185">Reference proteome</keyword>